<dbReference type="AlphaFoldDB" id="A0A151WP81"/>
<keyword evidence="3 9" id="KW-1133">Transmembrane helix</keyword>
<dbReference type="OrthoDB" id="248903at2759"/>
<dbReference type="GO" id="GO:0000139">
    <property type="term" value="C:Golgi membrane"/>
    <property type="evidence" value="ECO:0007669"/>
    <property type="project" value="UniProtKB-SubCell"/>
</dbReference>
<dbReference type="EMBL" id="KQ982892">
    <property type="protein sequence ID" value="KYQ49617.1"/>
    <property type="molecule type" value="Genomic_DNA"/>
</dbReference>
<feature type="region of interest" description="Disordered" evidence="8">
    <location>
        <begin position="109"/>
        <end position="143"/>
    </location>
</feature>
<organism evidence="10 11">
    <name type="scientific">Mycetomoellerius zeteki</name>
    <dbReference type="NCBI Taxonomy" id="64791"/>
    <lineage>
        <taxon>Eukaryota</taxon>
        <taxon>Metazoa</taxon>
        <taxon>Ecdysozoa</taxon>
        <taxon>Arthropoda</taxon>
        <taxon>Hexapoda</taxon>
        <taxon>Insecta</taxon>
        <taxon>Pterygota</taxon>
        <taxon>Neoptera</taxon>
        <taxon>Endopterygota</taxon>
        <taxon>Hymenoptera</taxon>
        <taxon>Apocrita</taxon>
        <taxon>Aculeata</taxon>
        <taxon>Formicoidea</taxon>
        <taxon>Formicidae</taxon>
        <taxon>Myrmicinae</taxon>
        <taxon>Mycetomoellerius</taxon>
    </lineage>
</organism>
<accession>A0A151WP81</accession>
<sequence length="587" mass="67237">MAWLSGLADKAENLLNKIDKNTAAVLNKDKYEMPQGHLSEVTWLSPESRLNGSTSKTPLLGSSDHIPYAAPTSSLTSVNLLNVTTPKEDALFTYLNTPNPSPKRIVESFKSPSTTSSLLVEHPTDDTDSDLSVQSDRVSPTPSHVSIEMIPNILDDKDPEINMENSNLYPSNEVQILDCENLDNPTTETIQNEHNNAEEHLDVFYPQPIYKIKSNNVKTDNVDNPIDLANKQKYIRELERHLEKQNEFLGKQTDFQKEIVVLNEKLKALEIEKLEQSKQVVDLQSVIDRNRQELNSIRSELEQHKARALKTLQEKEKLIAELKSNAPTAMDEATIMELNQLKQERDSVREENQQMCQQLKMLREELVNADLNLEKVRQKLAETNLQNQEILTSERRRRLETEEDMRLHSEEIRSLKDELISQRNGFSLQLQKQNSEISRLKLQLSVSATPSNEMDSRIASLTQTLVLKQQALECLTTERNALRLQLEKIEHEYRNAAGNLRRNISYNNINDTDDAKAQVPTFLMETPFDTSVTRRVKRAYSLLDAISIRTGVFLRRYPLARIVVLIYMVLLQLWVLIVLLSQSPEAH</sequence>
<dbReference type="Pfam" id="PF09787">
    <property type="entry name" value="Golgin_A5"/>
    <property type="match status" value="1"/>
</dbReference>
<name>A0A151WP81_9HYME</name>
<comment type="subcellular location">
    <subcellularLocation>
        <location evidence="1">Golgi apparatus membrane</location>
        <topology evidence="1">Single-pass type IV membrane protein</topology>
    </subcellularLocation>
</comment>
<proteinExistence type="predicted"/>
<feature type="coiled-coil region" evidence="7">
    <location>
        <begin position="472"/>
        <end position="499"/>
    </location>
</feature>
<dbReference type="GO" id="GO:0000301">
    <property type="term" value="P:retrograde transport, vesicle recycling within Golgi"/>
    <property type="evidence" value="ECO:0007669"/>
    <property type="project" value="TreeGrafter"/>
</dbReference>
<evidence type="ECO:0000256" key="2">
    <source>
        <dbReference type="ARBA" id="ARBA00022692"/>
    </source>
</evidence>
<dbReference type="PANTHER" id="PTHR13815:SF7">
    <property type="entry name" value="GOLGIN SUBFAMILY A MEMBER 5"/>
    <property type="match status" value="1"/>
</dbReference>
<feature type="transmembrane region" description="Helical" evidence="9">
    <location>
        <begin position="559"/>
        <end position="580"/>
    </location>
</feature>
<dbReference type="PANTHER" id="PTHR13815">
    <property type="entry name" value="GOLGIN-84"/>
    <property type="match status" value="1"/>
</dbReference>
<feature type="compositionally biased region" description="Polar residues" evidence="8">
    <location>
        <begin position="130"/>
        <end position="143"/>
    </location>
</feature>
<protein>
    <submittedName>
        <fullName evidence="10">Golgin subfamily A member 5</fullName>
    </submittedName>
</protein>
<evidence type="ECO:0000256" key="6">
    <source>
        <dbReference type="ARBA" id="ARBA00023136"/>
    </source>
</evidence>
<keyword evidence="2 9" id="KW-0812">Transmembrane</keyword>
<dbReference type="KEGG" id="mzt:108727912"/>
<keyword evidence="5 7" id="KW-0175">Coiled coil</keyword>
<gene>
    <name evidence="10" type="ORF">ALC60_11318</name>
</gene>
<feature type="coiled-coil region" evidence="7">
    <location>
        <begin position="252"/>
        <end position="418"/>
    </location>
</feature>
<evidence type="ECO:0000256" key="3">
    <source>
        <dbReference type="ARBA" id="ARBA00022989"/>
    </source>
</evidence>
<evidence type="ECO:0000256" key="4">
    <source>
        <dbReference type="ARBA" id="ARBA00023034"/>
    </source>
</evidence>
<evidence type="ECO:0000256" key="9">
    <source>
        <dbReference type="SAM" id="Phobius"/>
    </source>
</evidence>
<evidence type="ECO:0000313" key="10">
    <source>
        <dbReference type="EMBL" id="KYQ49617.1"/>
    </source>
</evidence>
<keyword evidence="4" id="KW-0333">Golgi apparatus</keyword>
<dbReference type="Proteomes" id="UP000075809">
    <property type="component" value="Unassembled WGS sequence"/>
</dbReference>
<evidence type="ECO:0000256" key="7">
    <source>
        <dbReference type="SAM" id="Coils"/>
    </source>
</evidence>
<dbReference type="GO" id="GO:0031985">
    <property type="term" value="C:Golgi cisterna"/>
    <property type="evidence" value="ECO:0007669"/>
    <property type="project" value="TreeGrafter"/>
</dbReference>
<dbReference type="STRING" id="64791.A0A151WP81"/>
<reference evidence="10 11" key="1">
    <citation type="submission" date="2015-09" db="EMBL/GenBank/DDBJ databases">
        <title>Trachymyrmex zeteki WGS genome.</title>
        <authorList>
            <person name="Nygaard S."/>
            <person name="Hu H."/>
            <person name="Boomsma J."/>
            <person name="Zhang G."/>
        </authorList>
    </citation>
    <scope>NUCLEOTIDE SEQUENCE [LARGE SCALE GENOMIC DNA]</scope>
    <source>
        <strain evidence="10">Tzet28-1</strain>
        <tissue evidence="10">Whole body</tissue>
    </source>
</reference>
<evidence type="ECO:0000256" key="8">
    <source>
        <dbReference type="SAM" id="MobiDB-lite"/>
    </source>
</evidence>
<keyword evidence="11" id="KW-1185">Reference proteome</keyword>
<evidence type="ECO:0000256" key="5">
    <source>
        <dbReference type="ARBA" id="ARBA00023054"/>
    </source>
</evidence>
<evidence type="ECO:0000313" key="11">
    <source>
        <dbReference type="Proteomes" id="UP000075809"/>
    </source>
</evidence>
<dbReference type="InterPro" id="IPR019177">
    <property type="entry name" value="Golgin_subfamily_A_member_5"/>
</dbReference>
<keyword evidence="6 9" id="KW-0472">Membrane</keyword>
<dbReference type="GO" id="GO:0007030">
    <property type="term" value="P:Golgi organization"/>
    <property type="evidence" value="ECO:0007669"/>
    <property type="project" value="InterPro"/>
</dbReference>
<evidence type="ECO:0000256" key="1">
    <source>
        <dbReference type="ARBA" id="ARBA00004409"/>
    </source>
</evidence>